<proteinExistence type="predicted"/>
<keyword evidence="2" id="KW-1185">Reference proteome</keyword>
<dbReference type="Pfam" id="PF10011">
    <property type="entry name" value="DUF2254"/>
    <property type="match status" value="1"/>
</dbReference>
<gene>
    <name evidence="1" type="ORF">GCM10010211_45350</name>
</gene>
<dbReference type="EMBL" id="BMRP01000016">
    <property type="protein sequence ID" value="GGU74428.1"/>
    <property type="molecule type" value="Genomic_DNA"/>
</dbReference>
<organism evidence="1 2">
    <name type="scientific">Streptomyces albospinus</name>
    <dbReference type="NCBI Taxonomy" id="285515"/>
    <lineage>
        <taxon>Bacteria</taxon>
        <taxon>Bacillati</taxon>
        <taxon>Actinomycetota</taxon>
        <taxon>Actinomycetes</taxon>
        <taxon>Kitasatosporales</taxon>
        <taxon>Streptomycetaceae</taxon>
        <taxon>Streptomyces</taxon>
    </lineage>
</organism>
<sequence>MSVGVERTFHQDLGLGLRQLSDIALRALSPAVNDPTTAVQCLDRIVQILAAVVERPLGTVHHRDRRGAVRLAQSVPGWADLVDLGLAEVRGAAVGSPQVTRRILAGIDDLLRLAPEERREPLVRHRTLLVQAVEGAVPAAADRRFALSPDRQGIG</sequence>
<evidence type="ECO:0000313" key="1">
    <source>
        <dbReference type="EMBL" id="GGU74428.1"/>
    </source>
</evidence>
<reference evidence="2" key="1">
    <citation type="journal article" date="2019" name="Int. J. Syst. Evol. Microbiol.">
        <title>The Global Catalogue of Microorganisms (GCM) 10K type strain sequencing project: providing services to taxonomists for standard genome sequencing and annotation.</title>
        <authorList>
            <consortium name="The Broad Institute Genomics Platform"/>
            <consortium name="The Broad Institute Genome Sequencing Center for Infectious Disease"/>
            <person name="Wu L."/>
            <person name="Ma J."/>
        </authorList>
    </citation>
    <scope>NUCLEOTIDE SEQUENCE [LARGE SCALE GENOMIC DNA]</scope>
    <source>
        <strain evidence="2">JCM 3399</strain>
    </source>
</reference>
<name>A0ABQ2VAQ0_9ACTN</name>
<comment type="caution">
    <text evidence="1">The sequence shown here is derived from an EMBL/GenBank/DDBJ whole genome shotgun (WGS) entry which is preliminary data.</text>
</comment>
<dbReference type="InterPro" id="IPR018723">
    <property type="entry name" value="DUF2254_membrane"/>
</dbReference>
<evidence type="ECO:0000313" key="2">
    <source>
        <dbReference type="Proteomes" id="UP000654471"/>
    </source>
</evidence>
<accession>A0ABQ2VAQ0</accession>
<protein>
    <submittedName>
        <fullName evidence="1">Uncharacterized protein</fullName>
    </submittedName>
</protein>
<dbReference type="Proteomes" id="UP000654471">
    <property type="component" value="Unassembled WGS sequence"/>
</dbReference>